<protein>
    <submittedName>
        <fullName evidence="1">Uncharacterized protein</fullName>
    </submittedName>
</protein>
<comment type="caution">
    <text evidence="1">The sequence shown here is derived from an EMBL/GenBank/DDBJ whole genome shotgun (WGS) entry which is preliminary data.</text>
</comment>
<accession>A0A7W3ZDR4</accession>
<dbReference type="EMBL" id="JACGZW010000010">
    <property type="protein sequence ID" value="MBB1157154.1"/>
    <property type="molecule type" value="Genomic_DNA"/>
</dbReference>
<sequence length="73" mass="7630">MAALPRFSVPHTAGLEQFRAANTGAPATLAASGVKETGLAAVADEVLAEPCASPRPVHRRDLETLLHQAFRPA</sequence>
<evidence type="ECO:0000313" key="1">
    <source>
        <dbReference type="EMBL" id="MBB1157154.1"/>
    </source>
</evidence>
<proteinExistence type="predicted"/>
<dbReference type="Proteomes" id="UP000526734">
    <property type="component" value="Unassembled WGS sequence"/>
</dbReference>
<dbReference type="Gene3D" id="1.20.1090.10">
    <property type="entry name" value="Dehydroquinate synthase-like - alpha domain"/>
    <property type="match status" value="1"/>
</dbReference>
<organism evidence="1 2">
    <name type="scientific">Amycolatopsis dendrobii</name>
    <dbReference type="NCBI Taxonomy" id="2760662"/>
    <lineage>
        <taxon>Bacteria</taxon>
        <taxon>Bacillati</taxon>
        <taxon>Actinomycetota</taxon>
        <taxon>Actinomycetes</taxon>
        <taxon>Pseudonocardiales</taxon>
        <taxon>Pseudonocardiaceae</taxon>
        <taxon>Amycolatopsis</taxon>
    </lineage>
</organism>
<keyword evidence="2" id="KW-1185">Reference proteome</keyword>
<gene>
    <name evidence="1" type="ORF">H4281_28755</name>
</gene>
<evidence type="ECO:0000313" key="2">
    <source>
        <dbReference type="Proteomes" id="UP000526734"/>
    </source>
</evidence>
<reference evidence="1 2" key="1">
    <citation type="submission" date="2020-08" db="EMBL/GenBank/DDBJ databases">
        <title>Amycolatopsis sp. nov. DR6-1 isolated from Dendrobium heterocarpum.</title>
        <authorList>
            <person name="Tedsree N."/>
            <person name="Kuncharoen N."/>
            <person name="Likhitwitayawuid K."/>
            <person name="Tanasupawat S."/>
        </authorList>
    </citation>
    <scope>NUCLEOTIDE SEQUENCE [LARGE SCALE GENOMIC DNA]</scope>
    <source>
        <strain evidence="1 2">DR6-1</strain>
    </source>
</reference>
<dbReference type="AlphaFoldDB" id="A0A7W3ZDR4"/>
<name>A0A7W3ZDR4_9PSEU</name>
<dbReference type="RefSeq" id="WP_182894033.1">
    <property type="nucleotide sequence ID" value="NZ_JACGZW010000010.1"/>
</dbReference>